<comment type="caution">
    <text evidence="4">Lacks conserved residue(s) required for the propagation of feature annotation.</text>
</comment>
<feature type="domain" description="Sushi" evidence="6">
    <location>
        <begin position="391"/>
        <end position="453"/>
    </location>
</feature>
<proteinExistence type="evidence at transcript level"/>
<feature type="domain" description="Sushi" evidence="6">
    <location>
        <begin position="267"/>
        <end position="326"/>
    </location>
</feature>
<evidence type="ECO:0000259" key="6">
    <source>
        <dbReference type="PROSITE" id="PS50923"/>
    </source>
</evidence>
<feature type="domain" description="Sushi" evidence="6">
    <location>
        <begin position="455"/>
        <end position="514"/>
    </location>
</feature>
<feature type="disulfide bond" evidence="4">
    <location>
        <begin position="269"/>
        <end position="312"/>
    </location>
</feature>
<keyword evidence="2" id="KW-0677">Repeat</keyword>
<dbReference type="Gene3D" id="2.10.70.10">
    <property type="entry name" value="Complement Module, domain 1"/>
    <property type="match status" value="8"/>
</dbReference>
<dbReference type="AlphaFoldDB" id="A0A6F9DUN0"/>
<accession>A0A6F9DUN0</accession>
<keyword evidence="4" id="KW-0768">Sushi</keyword>
<evidence type="ECO:0000313" key="7">
    <source>
        <dbReference type="EMBL" id="CAB3266738.1"/>
    </source>
</evidence>
<organism evidence="7">
    <name type="scientific">Phallusia mammillata</name>
    <dbReference type="NCBI Taxonomy" id="59560"/>
    <lineage>
        <taxon>Eukaryota</taxon>
        <taxon>Metazoa</taxon>
        <taxon>Chordata</taxon>
        <taxon>Tunicata</taxon>
        <taxon>Ascidiacea</taxon>
        <taxon>Phlebobranchia</taxon>
        <taxon>Ascidiidae</taxon>
        <taxon>Phallusia</taxon>
    </lineage>
</organism>
<feature type="domain" description="Sushi" evidence="6">
    <location>
        <begin position="207"/>
        <end position="265"/>
    </location>
</feature>
<feature type="disulfide bond" evidence="4">
    <location>
        <begin position="297"/>
        <end position="324"/>
    </location>
</feature>
<feature type="domain" description="Sushi" evidence="6">
    <location>
        <begin position="80"/>
        <end position="142"/>
    </location>
</feature>
<dbReference type="InterPro" id="IPR000436">
    <property type="entry name" value="Sushi_SCR_CCP_dom"/>
</dbReference>
<gene>
    <name evidence="7" type="primary">Svep1-018</name>
</gene>
<dbReference type="Pfam" id="PF00084">
    <property type="entry name" value="Sushi"/>
    <property type="match status" value="7"/>
</dbReference>
<dbReference type="InterPro" id="IPR051277">
    <property type="entry name" value="SEZ6_CSMD_C4BPB_Regulators"/>
</dbReference>
<evidence type="ECO:0000256" key="3">
    <source>
        <dbReference type="ARBA" id="ARBA00023157"/>
    </source>
</evidence>
<dbReference type="PANTHER" id="PTHR45656">
    <property type="entry name" value="PROTEIN CBR-CLEC-78"/>
    <property type="match status" value="1"/>
</dbReference>
<dbReference type="CDD" id="cd00033">
    <property type="entry name" value="CCP"/>
    <property type="match status" value="7"/>
</dbReference>
<dbReference type="SMART" id="SM00032">
    <property type="entry name" value="CCP"/>
    <property type="match status" value="8"/>
</dbReference>
<feature type="chain" id="PRO_5026159103" evidence="5">
    <location>
        <begin position="20"/>
        <end position="564"/>
    </location>
</feature>
<evidence type="ECO:0000256" key="2">
    <source>
        <dbReference type="ARBA" id="ARBA00022737"/>
    </source>
</evidence>
<keyword evidence="3 4" id="KW-1015">Disulfide bond</keyword>
<dbReference type="InterPro" id="IPR035976">
    <property type="entry name" value="Sushi/SCR/CCP_sf"/>
</dbReference>
<protein>
    <submittedName>
        <fullName evidence="7">Sushi, von Willebrand factor type A, EGF and pentraxin domain-containing protein 1-like</fullName>
    </submittedName>
</protein>
<feature type="disulfide bond" evidence="4">
    <location>
        <begin position="176"/>
        <end position="203"/>
    </location>
</feature>
<dbReference type="PANTHER" id="PTHR45656:SF4">
    <property type="entry name" value="PROTEIN CBR-CLEC-78"/>
    <property type="match status" value="1"/>
</dbReference>
<feature type="disulfide bond" evidence="4">
    <location>
        <begin position="424"/>
        <end position="451"/>
    </location>
</feature>
<evidence type="ECO:0000256" key="1">
    <source>
        <dbReference type="ARBA" id="ARBA00022729"/>
    </source>
</evidence>
<sequence>MKRHLALLLFLINIWRVSTVRVCPEINNFEDGSMFKYLGELGVEEIRFQCSPNNYLSGPREIRCVNGSWSADPPVCQNVSRCSFIPQPEHGSFKREYIAKNGNMEVEFQCDEGYILDNRYDAAIRCDASMGFWSGPVPSCKLMTPCIPLSEPIHGSVNLKEGSMWEDPHAVIQFDCDDGYYRVGPESLTCNGTGFWNQMPPTCHEIIPCEAVSAPTNGHVVQLQSRDAGSHRVMFYCDEGYMMQGVDYNRCEKGVWLNEMPTCVVQANCPVPQPDPSVRMLPISKTYEDRSIISFICIKSAQIMSGSKRMYCKGGKWQGKMPVCNDRLCTQLTPPLFGSITTTDKSGFVKPGTVTTFACNEGLTFYGTTKRTCSVWGSYTYSRWSVCAYNVSCPNISNANASVKSARWSPVPYPEVLSTAQVKCNPGFNPTYNQYLTCEPGGKWSRQPRTCIERPKCPVHPPIMNGTLSATQTHVGQGIQVVCDDGYVLAGSSHIACRQRGKFGYWSLSPSCRKIPEVTESPELPELPSLETVVVPATGLNFVPPALPPLGGFAPPNLPLSPPE</sequence>
<name>A0A6F9DUN0_9ASCI</name>
<dbReference type="SUPFAM" id="SSF57535">
    <property type="entry name" value="Complement control module/SCR domain"/>
    <property type="match status" value="8"/>
</dbReference>
<evidence type="ECO:0000256" key="4">
    <source>
        <dbReference type="PROSITE-ProRule" id="PRU00302"/>
    </source>
</evidence>
<dbReference type="PROSITE" id="PS50923">
    <property type="entry name" value="SUSHI"/>
    <property type="match status" value="7"/>
</dbReference>
<keyword evidence="1 5" id="KW-0732">Signal</keyword>
<feature type="domain" description="Sushi" evidence="6">
    <location>
        <begin position="21"/>
        <end position="78"/>
    </location>
</feature>
<evidence type="ECO:0000256" key="5">
    <source>
        <dbReference type="SAM" id="SignalP"/>
    </source>
</evidence>
<feature type="domain" description="Sushi" evidence="6">
    <location>
        <begin position="144"/>
        <end position="205"/>
    </location>
</feature>
<reference evidence="7" key="1">
    <citation type="submission" date="2020-04" db="EMBL/GenBank/DDBJ databases">
        <authorList>
            <person name="Neveu A P."/>
        </authorList>
    </citation>
    <scope>NUCLEOTIDE SEQUENCE</scope>
    <source>
        <tissue evidence="7">Whole embryo</tissue>
    </source>
</reference>
<feature type="signal peptide" evidence="5">
    <location>
        <begin position="1"/>
        <end position="19"/>
    </location>
</feature>
<dbReference type="EMBL" id="LR790876">
    <property type="protein sequence ID" value="CAB3266738.1"/>
    <property type="molecule type" value="mRNA"/>
</dbReference>